<dbReference type="KEGG" id="amt:Amet_3477"/>
<dbReference type="STRING" id="293826.Amet_3477"/>
<dbReference type="NCBIfam" id="TIGR02532">
    <property type="entry name" value="IV_pilin_GFxxxE"/>
    <property type="match status" value="1"/>
</dbReference>
<sequence length="206" mass="23683">MSLHSYKGLNRIRKKSGFTLIELILVIALLLIVLMAVYNILFLGLFAYEKISEDSLVAMEIQLVIAQIERDVRQARKPNDDQDPVVRINSQELIIYTDITQDGKPEQIRYLVDGGVFKRSYRSSSNAEYPYTYSGSYGNERRLIINISNNDIFSEPEEVTIPEHTYSPPDYRRKLSLKIVIDSLDIRGGSLEIEKFLMSRSRVEAD</sequence>
<name>A6TTT7_ALKMQ</name>
<dbReference type="SUPFAM" id="SSF54523">
    <property type="entry name" value="Pili subunits"/>
    <property type="match status" value="1"/>
</dbReference>
<dbReference type="HOGENOM" id="CLU_1329649_0_0_9"/>
<dbReference type="InterPro" id="IPR045584">
    <property type="entry name" value="Pilin-like"/>
</dbReference>
<gene>
    <name evidence="2" type="ordered locus">Amet_3477</name>
</gene>
<accession>A6TTT7</accession>
<evidence type="ECO:0000256" key="1">
    <source>
        <dbReference type="SAM" id="Phobius"/>
    </source>
</evidence>
<dbReference type="InterPro" id="IPR012902">
    <property type="entry name" value="N_methyl_site"/>
</dbReference>
<dbReference type="AlphaFoldDB" id="A6TTT7"/>
<evidence type="ECO:0000313" key="2">
    <source>
        <dbReference type="EMBL" id="ABR49605.1"/>
    </source>
</evidence>
<dbReference type="RefSeq" id="WP_012064568.1">
    <property type="nucleotide sequence ID" value="NC_009633.1"/>
</dbReference>
<evidence type="ECO:0008006" key="4">
    <source>
        <dbReference type="Google" id="ProtNLM"/>
    </source>
</evidence>
<dbReference type="EMBL" id="CP000724">
    <property type="protein sequence ID" value="ABR49605.1"/>
    <property type="molecule type" value="Genomic_DNA"/>
</dbReference>
<dbReference type="Proteomes" id="UP000001572">
    <property type="component" value="Chromosome"/>
</dbReference>
<protein>
    <recommendedName>
        <fullName evidence="4">Prepilin-type N-terminal cleavage/methylation domain-containing protein</fullName>
    </recommendedName>
</protein>
<proteinExistence type="predicted"/>
<keyword evidence="1" id="KW-0472">Membrane</keyword>
<feature type="transmembrane region" description="Helical" evidence="1">
    <location>
        <begin position="20"/>
        <end position="48"/>
    </location>
</feature>
<dbReference type="Pfam" id="PF07963">
    <property type="entry name" value="N_methyl"/>
    <property type="match status" value="1"/>
</dbReference>
<reference evidence="3" key="1">
    <citation type="journal article" date="2016" name="Genome Announc.">
        <title>Complete genome sequence of Alkaliphilus metalliredigens strain QYMF, an alkaliphilic and metal-reducing bacterium isolated from borax-contaminated leachate ponds.</title>
        <authorList>
            <person name="Hwang C."/>
            <person name="Copeland A."/>
            <person name="Lucas S."/>
            <person name="Lapidus A."/>
            <person name="Barry K."/>
            <person name="Detter J.C."/>
            <person name="Glavina Del Rio T."/>
            <person name="Hammon N."/>
            <person name="Israni S."/>
            <person name="Dalin E."/>
            <person name="Tice H."/>
            <person name="Pitluck S."/>
            <person name="Chertkov O."/>
            <person name="Brettin T."/>
            <person name="Bruce D."/>
            <person name="Han C."/>
            <person name="Schmutz J."/>
            <person name="Larimer F."/>
            <person name="Land M.L."/>
            <person name="Hauser L."/>
            <person name="Kyrpides N."/>
            <person name="Mikhailova N."/>
            <person name="Ye Q."/>
            <person name="Zhou J."/>
            <person name="Richardson P."/>
            <person name="Fields M.W."/>
        </authorList>
    </citation>
    <scope>NUCLEOTIDE SEQUENCE [LARGE SCALE GENOMIC DNA]</scope>
    <source>
        <strain evidence="3">QYMF</strain>
    </source>
</reference>
<dbReference type="PROSITE" id="PS00409">
    <property type="entry name" value="PROKAR_NTER_METHYL"/>
    <property type="match status" value="1"/>
</dbReference>
<keyword evidence="1" id="KW-1133">Transmembrane helix</keyword>
<dbReference type="eggNOG" id="ENOG502ZW7I">
    <property type="taxonomic scope" value="Bacteria"/>
</dbReference>
<dbReference type="OrthoDB" id="1954973at2"/>
<evidence type="ECO:0000313" key="3">
    <source>
        <dbReference type="Proteomes" id="UP000001572"/>
    </source>
</evidence>
<organism evidence="2 3">
    <name type="scientific">Alkaliphilus metalliredigens (strain QYMF)</name>
    <dbReference type="NCBI Taxonomy" id="293826"/>
    <lineage>
        <taxon>Bacteria</taxon>
        <taxon>Bacillati</taxon>
        <taxon>Bacillota</taxon>
        <taxon>Clostridia</taxon>
        <taxon>Peptostreptococcales</taxon>
        <taxon>Natronincolaceae</taxon>
        <taxon>Alkaliphilus</taxon>
    </lineage>
</organism>
<keyword evidence="1" id="KW-0812">Transmembrane</keyword>
<keyword evidence="3" id="KW-1185">Reference proteome</keyword>